<keyword evidence="5 7" id="KW-0472">Membrane</keyword>
<dbReference type="SUPFAM" id="SSF103473">
    <property type="entry name" value="MFS general substrate transporter"/>
    <property type="match status" value="1"/>
</dbReference>
<dbReference type="OrthoDB" id="6730379at2759"/>
<keyword evidence="3 7" id="KW-0812">Transmembrane</keyword>
<feature type="transmembrane region" description="Helical" evidence="7">
    <location>
        <begin position="200"/>
        <end position="221"/>
    </location>
</feature>
<dbReference type="PANTHER" id="PTHR43791">
    <property type="entry name" value="PERMEASE-RELATED"/>
    <property type="match status" value="1"/>
</dbReference>
<dbReference type="Pfam" id="PF07690">
    <property type="entry name" value="MFS_1"/>
    <property type="match status" value="1"/>
</dbReference>
<dbReference type="InterPro" id="IPR011701">
    <property type="entry name" value="MFS"/>
</dbReference>
<reference evidence="8 9" key="1">
    <citation type="journal article" date="2016" name="Mol. Biol. Evol.">
        <title>Comparative Genomics of Early-Diverging Mushroom-Forming Fungi Provides Insights into the Origins of Lignocellulose Decay Capabilities.</title>
        <authorList>
            <person name="Nagy L.G."/>
            <person name="Riley R."/>
            <person name="Tritt A."/>
            <person name="Adam C."/>
            <person name="Daum C."/>
            <person name="Floudas D."/>
            <person name="Sun H."/>
            <person name="Yadav J.S."/>
            <person name="Pangilinan J."/>
            <person name="Larsson K.H."/>
            <person name="Matsuura K."/>
            <person name="Barry K."/>
            <person name="Labutti K."/>
            <person name="Kuo R."/>
            <person name="Ohm R.A."/>
            <person name="Bhattacharya S.S."/>
            <person name="Shirouzu T."/>
            <person name="Yoshinaga Y."/>
            <person name="Martin F.M."/>
            <person name="Grigoriev I.V."/>
            <person name="Hibbett D.S."/>
        </authorList>
    </citation>
    <scope>NUCLEOTIDE SEQUENCE [LARGE SCALE GENOMIC DNA]</scope>
    <source>
        <strain evidence="8 9">HHB10207 ss-3</strain>
    </source>
</reference>
<dbReference type="EMBL" id="KV428093">
    <property type="protein sequence ID" value="KZT37044.1"/>
    <property type="molecule type" value="Genomic_DNA"/>
</dbReference>
<feature type="transmembrane region" description="Helical" evidence="7">
    <location>
        <begin position="393"/>
        <end position="414"/>
    </location>
</feature>
<evidence type="ECO:0000256" key="5">
    <source>
        <dbReference type="ARBA" id="ARBA00023136"/>
    </source>
</evidence>
<evidence type="ECO:0000313" key="8">
    <source>
        <dbReference type="EMBL" id="KZT37044.1"/>
    </source>
</evidence>
<feature type="transmembrane region" description="Helical" evidence="7">
    <location>
        <begin position="459"/>
        <end position="476"/>
    </location>
</feature>
<gene>
    <name evidence="8" type="ORF">SISSUDRAFT_1049080</name>
</gene>
<feature type="transmembrane region" description="Helical" evidence="7">
    <location>
        <begin position="369"/>
        <end position="387"/>
    </location>
</feature>
<feature type="transmembrane region" description="Helical" evidence="7">
    <location>
        <begin position="233"/>
        <end position="253"/>
    </location>
</feature>
<keyword evidence="9" id="KW-1185">Reference proteome</keyword>
<evidence type="ECO:0000256" key="7">
    <source>
        <dbReference type="SAM" id="Phobius"/>
    </source>
</evidence>
<evidence type="ECO:0000256" key="2">
    <source>
        <dbReference type="ARBA" id="ARBA00022448"/>
    </source>
</evidence>
<feature type="transmembrane region" description="Helical" evidence="7">
    <location>
        <begin position="426"/>
        <end position="447"/>
    </location>
</feature>
<evidence type="ECO:0000256" key="3">
    <source>
        <dbReference type="ARBA" id="ARBA00022692"/>
    </source>
</evidence>
<name>A0A166C3R0_9AGAM</name>
<dbReference type="AlphaFoldDB" id="A0A166C3R0"/>
<feature type="transmembrane region" description="Helical" evidence="7">
    <location>
        <begin position="164"/>
        <end position="188"/>
    </location>
</feature>
<evidence type="ECO:0000256" key="6">
    <source>
        <dbReference type="SAM" id="MobiDB-lite"/>
    </source>
</evidence>
<accession>A0A166C3R0</accession>
<dbReference type="Gene3D" id="1.20.1250.20">
    <property type="entry name" value="MFS general substrate transporter like domains"/>
    <property type="match status" value="1"/>
</dbReference>
<evidence type="ECO:0000256" key="1">
    <source>
        <dbReference type="ARBA" id="ARBA00004141"/>
    </source>
</evidence>
<dbReference type="GO" id="GO:0016020">
    <property type="term" value="C:membrane"/>
    <property type="evidence" value="ECO:0007669"/>
    <property type="project" value="UniProtKB-SubCell"/>
</dbReference>
<protein>
    <submittedName>
        <fullName evidence="8">MFS general substrate transporter</fullName>
    </submittedName>
</protein>
<feature type="region of interest" description="Disordered" evidence="6">
    <location>
        <begin position="1"/>
        <end position="33"/>
    </location>
</feature>
<sequence>MSSNAPTVVYESSDAGKDPEKGSRNDSSSSVGAVQLDEHIDVAAELVLGHSDDAEPSAQESKRLRRKLDWHILPLLALIYTLQFIDKGSLAASSILGLLKDAHLSSSGFNNANSAFYIGLLALELPQNWALQRLPVGKWLAFNIFLWSVFLGMQPLCKHFGPLFFVRFLLGASEGAITAGLMLVTSMFYTRTEIGERIGWVFSCNGVALIISGFLSFGVAHISPKDHPDQWEWLMIILAVATFLTSIVFWFYFPDNPVKVTWLTQEEKIKVVKRVRGNMNGIETKRFKMYQLREALLDTKTWVFFFAGCLANIQSGIGSQYSLVIKAYGFTTLTTTLLNIPSGATQILGIFLGCYLLRKFPNSRAWIGIAFWIPSIIADFLSLYLPLENKGGLLAAIYLLYFGGSSSFIMLLSYVTSSVSGHTKKVTTNAIFLMGYGLGQVLCTQFWKAQYRPRNHIPWVITLVSHVADILFLLLIRQMFATENQRRDALQASAPTHHADGEEKEEYGWVSVVDEAGVRSRKERVEKAFLDLTDKENLNFRYPL</sequence>
<keyword evidence="2" id="KW-0813">Transport</keyword>
<feature type="transmembrane region" description="Helical" evidence="7">
    <location>
        <begin position="338"/>
        <end position="357"/>
    </location>
</feature>
<keyword evidence="4 7" id="KW-1133">Transmembrane helix</keyword>
<proteinExistence type="predicted"/>
<dbReference type="STRING" id="1314776.A0A166C3R0"/>
<dbReference type="GO" id="GO:0022857">
    <property type="term" value="F:transmembrane transporter activity"/>
    <property type="evidence" value="ECO:0007669"/>
    <property type="project" value="InterPro"/>
</dbReference>
<feature type="compositionally biased region" description="Basic and acidic residues" evidence="6">
    <location>
        <begin position="14"/>
        <end position="24"/>
    </location>
</feature>
<dbReference type="Proteomes" id="UP000076798">
    <property type="component" value="Unassembled WGS sequence"/>
</dbReference>
<feature type="transmembrane region" description="Helical" evidence="7">
    <location>
        <begin position="139"/>
        <end position="157"/>
    </location>
</feature>
<evidence type="ECO:0000256" key="4">
    <source>
        <dbReference type="ARBA" id="ARBA00022989"/>
    </source>
</evidence>
<dbReference type="PANTHER" id="PTHR43791:SF63">
    <property type="entry name" value="HIGH AFFINITY CYSTEINE TRANSPORTER"/>
    <property type="match status" value="1"/>
</dbReference>
<dbReference type="InterPro" id="IPR036259">
    <property type="entry name" value="MFS_trans_sf"/>
</dbReference>
<organism evidence="8 9">
    <name type="scientific">Sistotremastrum suecicum HHB10207 ss-3</name>
    <dbReference type="NCBI Taxonomy" id="1314776"/>
    <lineage>
        <taxon>Eukaryota</taxon>
        <taxon>Fungi</taxon>
        <taxon>Dikarya</taxon>
        <taxon>Basidiomycota</taxon>
        <taxon>Agaricomycotina</taxon>
        <taxon>Agaricomycetes</taxon>
        <taxon>Sistotremastrales</taxon>
        <taxon>Sistotremastraceae</taxon>
        <taxon>Sistotremastrum</taxon>
    </lineage>
</organism>
<evidence type="ECO:0000313" key="9">
    <source>
        <dbReference type="Proteomes" id="UP000076798"/>
    </source>
</evidence>
<comment type="subcellular location">
    <subcellularLocation>
        <location evidence="1">Membrane</location>
        <topology evidence="1">Multi-pass membrane protein</topology>
    </subcellularLocation>
</comment>